<protein>
    <submittedName>
        <fullName evidence="2">AimR family lysis-lysogeny pheromone receptor</fullName>
    </submittedName>
</protein>
<dbReference type="PROSITE" id="PS50943">
    <property type="entry name" value="HTH_CROC1"/>
    <property type="match status" value="1"/>
</dbReference>
<gene>
    <name evidence="2" type="ORF">JR050_02920</name>
</gene>
<evidence type="ECO:0000313" key="2">
    <source>
        <dbReference type="EMBL" id="MBM6616635.1"/>
    </source>
</evidence>
<dbReference type="RefSeq" id="WP_204202016.1">
    <property type="nucleotide sequence ID" value="NZ_JAFELM010000013.1"/>
</dbReference>
<accession>A0ABS2DF35</accession>
<evidence type="ECO:0000259" key="1">
    <source>
        <dbReference type="PROSITE" id="PS50943"/>
    </source>
</evidence>
<dbReference type="Proteomes" id="UP001518925">
    <property type="component" value="Unassembled WGS sequence"/>
</dbReference>
<dbReference type="CDD" id="cd00093">
    <property type="entry name" value="HTH_XRE"/>
    <property type="match status" value="1"/>
</dbReference>
<dbReference type="NCBIfam" id="NF038310">
    <property type="entry name" value="lysogeny_AimR"/>
    <property type="match status" value="1"/>
</dbReference>
<keyword evidence="2" id="KW-0675">Receptor</keyword>
<name>A0ABS2DF35_9BACI</name>
<sequence>MIHYKIKEKVAQTGATLQEVADIIHVNKSTVSKFLKGDHELKFEALFRLISSMFPLNEQPEAFRNTFLHVTNKRNVKCALEFFSANRDTESLSALIEQNKNKFKDMHELFYLYEFISKYRRRIITRDRAYRKLIEFHPSTAESKLLHSLFLMFWNIEYKQFRKIILTKEMVFHALDELEDGYFKTSLRNQFLENYLSYYGHNYDREEINNLLTLLEGHYTNHYNQGLVTHWRALYYQWDDCEKTIQKFNECIQFYYAIGANRYGDFVKYECLYLIMIYYGLELPLEEINKAPDYIQAYYFYRKGNLSKSKELLESCKNRIQDENDLLTLPYQFYLEGLITQNSNYFWLSMYQFFAEGDLLFAMFPIEELKKSGLSEDMVHHLLKTEREKKLLSGNAPALY</sequence>
<dbReference type="InterPro" id="IPR001387">
    <property type="entry name" value="Cro/C1-type_HTH"/>
</dbReference>
<comment type="caution">
    <text evidence="2">The sequence shown here is derived from an EMBL/GenBank/DDBJ whole genome shotgun (WGS) entry which is preliminary data.</text>
</comment>
<dbReference type="InterPro" id="IPR010982">
    <property type="entry name" value="Lambda_DNA-bd_dom_sf"/>
</dbReference>
<organism evidence="2 3">
    <name type="scientific">Bacillus suaedaesalsae</name>
    <dbReference type="NCBI Taxonomy" id="2810349"/>
    <lineage>
        <taxon>Bacteria</taxon>
        <taxon>Bacillati</taxon>
        <taxon>Bacillota</taxon>
        <taxon>Bacilli</taxon>
        <taxon>Bacillales</taxon>
        <taxon>Bacillaceae</taxon>
        <taxon>Bacillus</taxon>
    </lineage>
</organism>
<dbReference type="Pfam" id="PF22871">
    <property type="entry name" value="AimR"/>
    <property type="match status" value="1"/>
</dbReference>
<evidence type="ECO:0000313" key="3">
    <source>
        <dbReference type="Proteomes" id="UP001518925"/>
    </source>
</evidence>
<dbReference type="SUPFAM" id="SSF47413">
    <property type="entry name" value="lambda repressor-like DNA-binding domains"/>
    <property type="match status" value="1"/>
</dbReference>
<feature type="domain" description="HTH cro/C1-type" evidence="1">
    <location>
        <begin position="6"/>
        <end position="59"/>
    </location>
</feature>
<dbReference type="InterPro" id="IPR047705">
    <property type="entry name" value="AimR-like"/>
</dbReference>
<dbReference type="EMBL" id="JAFELM010000013">
    <property type="protein sequence ID" value="MBM6616635.1"/>
    <property type="molecule type" value="Genomic_DNA"/>
</dbReference>
<keyword evidence="3" id="KW-1185">Reference proteome</keyword>
<proteinExistence type="predicted"/>
<reference evidence="2 3" key="1">
    <citation type="submission" date="2021-02" db="EMBL/GenBank/DDBJ databases">
        <title>Bacillus sp. RD4P76, an endophyte from a halophyte.</title>
        <authorList>
            <person name="Sun J.-Q."/>
        </authorList>
    </citation>
    <scope>NUCLEOTIDE SEQUENCE [LARGE SCALE GENOMIC DNA]</scope>
    <source>
        <strain evidence="2 3">RD4P76</strain>
    </source>
</reference>